<dbReference type="Proteomes" id="UP000481153">
    <property type="component" value="Unassembled WGS sequence"/>
</dbReference>
<evidence type="ECO:0000256" key="1">
    <source>
        <dbReference type="SAM" id="MobiDB-lite"/>
    </source>
</evidence>
<organism evidence="2 3">
    <name type="scientific">Aphanomyces euteiches</name>
    <dbReference type="NCBI Taxonomy" id="100861"/>
    <lineage>
        <taxon>Eukaryota</taxon>
        <taxon>Sar</taxon>
        <taxon>Stramenopiles</taxon>
        <taxon>Oomycota</taxon>
        <taxon>Saprolegniomycetes</taxon>
        <taxon>Saprolegniales</taxon>
        <taxon>Verrucalvaceae</taxon>
        <taxon>Aphanomyces</taxon>
    </lineage>
</organism>
<keyword evidence="3" id="KW-1185">Reference proteome</keyword>
<dbReference type="AlphaFoldDB" id="A0A6G0WMU3"/>
<feature type="compositionally biased region" description="Basic and acidic residues" evidence="1">
    <location>
        <begin position="38"/>
        <end position="60"/>
    </location>
</feature>
<reference evidence="2 3" key="1">
    <citation type="submission" date="2019-07" db="EMBL/GenBank/DDBJ databases">
        <title>Genomics analysis of Aphanomyces spp. identifies a new class of oomycete effector associated with host adaptation.</title>
        <authorList>
            <person name="Gaulin E."/>
        </authorList>
    </citation>
    <scope>NUCLEOTIDE SEQUENCE [LARGE SCALE GENOMIC DNA]</scope>
    <source>
        <strain evidence="2 3">ATCC 201684</strain>
    </source>
</reference>
<dbReference type="EMBL" id="VJMJ01000175">
    <property type="protein sequence ID" value="KAF0728648.1"/>
    <property type="molecule type" value="Genomic_DNA"/>
</dbReference>
<feature type="compositionally biased region" description="Basic and acidic residues" evidence="1">
    <location>
        <begin position="77"/>
        <end position="86"/>
    </location>
</feature>
<comment type="caution">
    <text evidence="2">The sequence shown here is derived from an EMBL/GenBank/DDBJ whole genome shotgun (WGS) entry which is preliminary data.</text>
</comment>
<sequence>MKPQEAPPDCCNVESVVRCNTATSFTELLEPPTPILRGNDKVRRGQGDLSSKDADPRRTDTAIATSPLPTRPTLVVGDHKVKTPVL</sequence>
<name>A0A6G0WMU3_9STRA</name>
<feature type="region of interest" description="Disordered" evidence="1">
    <location>
        <begin position="30"/>
        <end position="86"/>
    </location>
</feature>
<protein>
    <submittedName>
        <fullName evidence="2">Uncharacterized protein</fullName>
    </submittedName>
</protein>
<proteinExistence type="predicted"/>
<accession>A0A6G0WMU3</accession>
<evidence type="ECO:0000313" key="3">
    <source>
        <dbReference type="Proteomes" id="UP000481153"/>
    </source>
</evidence>
<evidence type="ECO:0000313" key="2">
    <source>
        <dbReference type="EMBL" id="KAF0728648.1"/>
    </source>
</evidence>
<gene>
    <name evidence="2" type="ORF">Ae201684_013607</name>
</gene>